<evidence type="ECO:0000313" key="2">
    <source>
        <dbReference type="EMBL" id="MBP3950258.1"/>
    </source>
</evidence>
<dbReference type="Pfam" id="PF25297">
    <property type="entry name" value="DUF7878"/>
    <property type="match status" value="1"/>
</dbReference>
<reference evidence="2" key="1">
    <citation type="submission" date="2021-03" db="EMBL/GenBank/DDBJ databases">
        <title>Bacillus suaedae sp. nov., isolated from Suaeda aralocaspica.</title>
        <authorList>
            <person name="Lei R.F.R."/>
        </authorList>
    </citation>
    <scope>NUCLEOTIDE SEQUENCE</scope>
    <source>
        <strain evidence="2">YZJH907-2</strain>
    </source>
</reference>
<organism evidence="2 3">
    <name type="scientific">Halalkalibacter suaedae</name>
    <dbReference type="NCBI Taxonomy" id="2822140"/>
    <lineage>
        <taxon>Bacteria</taxon>
        <taxon>Bacillati</taxon>
        <taxon>Bacillota</taxon>
        <taxon>Bacilli</taxon>
        <taxon>Bacillales</taxon>
        <taxon>Bacillaceae</taxon>
        <taxon>Halalkalibacter</taxon>
    </lineage>
</organism>
<evidence type="ECO:0000259" key="1">
    <source>
        <dbReference type="Pfam" id="PF25297"/>
    </source>
</evidence>
<comment type="caution">
    <text evidence="2">The sequence shown here is derived from an EMBL/GenBank/DDBJ whole genome shotgun (WGS) entry which is preliminary data.</text>
</comment>
<sequence>MNSSSSKISFDWKFVSDQKSISNRDRRDVPTILAVDALFTIEINNEIYFQAELAILEFYKSLYRWKEGMTKDEIPEFHYYTIEYDDYEAGAILSMIPFSDKARVKTIWAEIDIYNVFELNYIVKEFLALEATLRKDIEEYYEINIDRFIKHIPFTIRENEDELRG</sequence>
<dbReference type="AlphaFoldDB" id="A0A940WR38"/>
<name>A0A940WR38_9BACI</name>
<protein>
    <recommendedName>
        <fullName evidence="1">DUF7878 domain-containing protein</fullName>
    </recommendedName>
</protein>
<evidence type="ECO:0000313" key="3">
    <source>
        <dbReference type="Proteomes" id="UP000678228"/>
    </source>
</evidence>
<proteinExistence type="predicted"/>
<dbReference type="InterPro" id="IPR057200">
    <property type="entry name" value="DUF7878"/>
</dbReference>
<dbReference type="EMBL" id="JAGKSQ010000001">
    <property type="protein sequence ID" value="MBP3950258.1"/>
    <property type="molecule type" value="Genomic_DNA"/>
</dbReference>
<gene>
    <name evidence="2" type="ORF">J7W16_03865</name>
</gene>
<accession>A0A940WR38</accession>
<dbReference type="Proteomes" id="UP000678228">
    <property type="component" value="Unassembled WGS sequence"/>
</dbReference>
<keyword evidence="3" id="KW-1185">Reference proteome</keyword>
<dbReference type="RefSeq" id="WP_210595864.1">
    <property type="nucleotide sequence ID" value="NZ_JAGKSQ010000001.1"/>
</dbReference>
<feature type="domain" description="DUF7878" evidence="1">
    <location>
        <begin position="10"/>
        <end position="139"/>
    </location>
</feature>